<dbReference type="Proteomes" id="UP000053593">
    <property type="component" value="Unassembled WGS sequence"/>
</dbReference>
<dbReference type="EMBL" id="KN834830">
    <property type="protein sequence ID" value="KIK53379.1"/>
    <property type="molecule type" value="Genomic_DNA"/>
</dbReference>
<evidence type="ECO:0000313" key="1">
    <source>
        <dbReference type="EMBL" id="KIK53379.1"/>
    </source>
</evidence>
<name>A0A0D0BUX3_9AGAR</name>
<accession>A0A0D0BUX3</accession>
<gene>
    <name evidence="1" type="ORF">GYMLUDRAFT_250475</name>
</gene>
<evidence type="ECO:0000313" key="2">
    <source>
        <dbReference type="Proteomes" id="UP000053593"/>
    </source>
</evidence>
<dbReference type="AlphaFoldDB" id="A0A0D0BUX3"/>
<proteinExistence type="predicted"/>
<protein>
    <submittedName>
        <fullName evidence="1">Uncharacterized protein</fullName>
    </submittedName>
</protein>
<keyword evidence="2" id="KW-1185">Reference proteome</keyword>
<dbReference type="HOGENOM" id="CLU_1875680_0_0_1"/>
<reference evidence="1 2" key="1">
    <citation type="submission" date="2014-04" db="EMBL/GenBank/DDBJ databases">
        <title>Evolutionary Origins and Diversification of the Mycorrhizal Mutualists.</title>
        <authorList>
            <consortium name="DOE Joint Genome Institute"/>
            <consortium name="Mycorrhizal Genomics Consortium"/>
            <person name="Kohler A."/>
            <person name="Kuo A."/>
            <person name="Nagy L.G."/>
            <person name="Floudas D."/>
            <person name="Copeland A."/>
            <person name="Barry K.W."/>
            <person name="Cichocki N."/>
            <person name="Veneault-Fourrey C."/>
            <person name="LaButti K."/>
            <person name="Lindquist E.A."/>
            <person name="Lipzen A."/>
            <person name="Lundell T."/>
            <person name="Morin E."/>
            <person name="Murat C."/>
            <person name="Riley R."/>
            <person name="Ohm R."/>
            <person name="Sun H."/>
            <person name="Tunlid A."/>
            <person name="Henrissat B."/>
            <person name="Grigoriev I.V."/>
            <person name="Hibbett D.S."/>
            <person name="Martin F."/>
        </authorList>
    </citation>
    <scope>NUCLEOTIDE SEQUENCE [LARGE SCALE GENOMIC DNA]</scope>
    <source>
        <strain evidence="1 2">FD-317 M1</strain>
    </source>
</reference>
<organism evidence="1 2">
    <name type="scientific">Collybiopsis luxurians FD-317 M1</name>
    <dbReference type="NCBI Taxonomy" id="944289"/>
    <lineage>
        <taxon>Eukaryota</taxon>
        <taxon>Fungi</taxon>
        <taxon>Dikarya</taxon>
        <taxon>Basidiomycota</taxon>
        <taxon>Agaricomycotina</taxon>
        <taxon>Agaricomycetes</taxon>
        <taxon>Agaricomycetidae</taxon>
        <taxon>Agaricales</taxon>
        <taxon>Marasmiineae</taxon>
        <taxon>Omphalotaceae</taxon>
        <taxon>Collybiopsis</taxon>
        <taxon>Collybiopsis luxurians</taxon>
    </lineage>
</organism>
<sequence length="136" mass="14175">MVNTAFTFVDIVDIPPALVDILPALVDRLPAFVNILPALVDILPALVDIPPALVDILLALDIKFLLSSSASILAYIPASASSSNCPLTPTSITASITTSITASNSGSIAASPSASLPTCIFFYHIRLSRISSIEHS</sequence>